<feature type="region of interest" description="Disordered" evidence="6">
    <location>
        <begin position="302"/>
        <end position="323"/>
    </location>
</feature>
<evidence type="ECO:0000259" key="8">
    <source>
        <dbReference type="Pfam" id="PF01095"/>
    </source>
</evidence>
<evidence type="ECO:0000313" key="10">
    <source>
        <dbReference type="Proteomes" id="UP001396334"/>
    </source>
</evidence>
<evidence type="ECO:0000256" key="1">
    <source>
        <dbReference type="ARBA" id="ARBA00005184"/>
    </source>
</evidence>
<comment type="caution">
    <text evidence="9">The sequence shown here is derived from an EMBL/GenBank/DDBJ whole genome shotgun (WGS) entry which is preliminary data.</text>
</comment>
<keyword evidence="4" id="KW-0378">Hydrolase</keyword>
<dbReference type="PANTHER" id="PTHR31321:SF87">
    <property type="entry name" value="PECTINESTERASE 63-RELATED"/>
    <property type="match status" value="1"/>
</dbReference>
<dbReference type="Pfam" id="PF01095">
    <property type="entry name" value="Pectinesterase"/>
    <property type="match status" value="2"/>
</dbReference>
<dbReference type="InterPro" id="IPR011050">
    <property type="entry name" value="Pectin_lyase_fold/virulence"/>
</dbReference>
<reference evidence="9 10" key="1">
    <citation type="journal article" date="2024" name="G3 (Bethesda)">
        <title>Genome assembly of Hibiscus sabdariffa L. provides insights into metabolisms of medicinal natural products.</title>
        <authorList>
            <person name="Kim T."/>
        </authorList>
    </citation>
    <scope>NUCLEOTIDE SEQUENCE [LARGE SCALE GENOMIC DNA]</scope>
    <source>
        <strain evidence="9">TK-2024</strain>
        <tissue evidence="9">Old leaves</tissue>
    </source>
</reference>
<name>A0ABR2TB01_9ROSI</name>
<dbReference type="EMBL" id="JBBPBN010000007">
    <property type="protein sequence ID" value="KAK9034634.1"/>
    <property type="molecule type" value="Genomic_DNA"/>
</dbReference>
<feature type="signal peptide" evidence="7">
    <location>
        <begin position="1"/>
        <end position="26"/>
    </location>
</feature>
<comment type="similarity">
    <text evidence="2">Belongs to the pectinesterase family.</text>
</comment>
<comment type="pathway">
    <text evidence="1">Glycan metabolism; pectin degradation; 2-dehydro-3-deoxy-D-gluconate from pectin: step 1/5.</text>
</comment>
<evidence type="ECO:0000256" key="6">
    <source>
        <dbReference type="SAM" id="MobiDB-lite"/>
    </source>
</evidence>
<dbReference type="Gene3D" id="2.160.20.10">
    <property type="entry name" value="Single-stranded right-handed beta-helix, Pectin lyase-like"/>
    <property type="match status" value="1"/>
</dbReference>
<keyword evidence="5" id="KW-0063">Aspartyl esterase</keyword>
<proteinExistence type="inferred from homology"/>
<dbReference type="Proteomes" id="UP001396334">
    <property type="component" value="Unassembled WGS sequence"/>
</dbReference>
<dbReference type="PANTHER" id="PTHR31321">
    <property type="entry name" value="ACYL-COA THIOESTER HYDROLASE YBHC-RELATED"/>
    <property type="match status" value="1"/>
</dbReference>
<dbReference type="InterPro" id="IPR012334">
    <property type="entry name" value="Pectin_lyas_fold"/>
</dbReference>
<evidence type="ECO:0000256" key="4">
    <source>
        <dbReference type="ARBA" id="ARBA00022801"/>
    </source>
</evidence>
<dbReference type="SUPFAM" id="SSF51126">
    <property type="entry name" value="Pectin lyase-like"/>
    <property type="match status" value="1"/>
</dbReference>
<feature type="chain" id="PRO_5045398420" description="pectinesterase" evidence="7">
    <location>
        <begin position="27"/>
        <end position="323"/>
    </location>
</feature>
<evidence type="ECO:0000313" key="9">
    <source>
        <dbReference type="EMBL" id="KAK9034634.1"/>
    </source>
</evidence>
<dbReference type="InterPro" id="IPR000070">
    <property type="entry name" value="Pectinesterase_cat"/>
</dbReference>
<sequence>MAAKLPEVYAAICLVLLFAPIVLSQGTQIPAQRSQVNSWFASIIKPAKQRGRTLDPDVAKVEANPKIIKVKKGGGGDFDTITKAIASVPIGNCKRVIISIAPGVYKEKITIDRNKPFITLMGNPKNMPNVTFDGTAKKYGTNSSPHPDGKIQGEQAVALRVVGDRSAIYNWNLYGFQDTLCDDRGNHFYKNCNIRGIVDFIFGRGKSIYLDSDLYVVPDPRLTVITAQARESSSEDTGYSFVHGRVYGPAKDTFLGRAWRSSPRVVFSYSNMGKVVNPAGWSHNNQPNRAKTVYYGEYKCTGEGSSPSKRVPFAKKLTDKEAK</sequence>
<organism evidence="9 10">
    <name type="scientific">Hibiscus sabdariffa</name>
    <name type="common">roselle</name>
    <dbReference type="NCBI Taxonomy" id="183260"/>
    <lineage>
        <taxon>Eukaryota</taxon>
        <taxon>Viridiplantae</taxon>
        <taxon>Streptophyta</taxon>
        <taxon>Embryophyta</taxon>
        <taxon>Tracheophyta</taxon>
        <taxon>Spermatophyta</taxon>
        <taxon>Magnoliopsida</taxon>
        <taxon>eudicotyledons</taxon>
        <taxon>Gunneridae</taxon>
        <taxon>Pentapetalae</taxon>
        <taxon>rosids</taxon>
        <taxon>malvids</taxon>
        <taxon>Malvales</taxon>
        <taxon>Malvaceae</taxon>
        <taxon>Malvoideae</taxon>
        <taxon>Hibiscus</taxon>
    </lineage>
</organism>
<feature type="domain" description="Pectinesterase catalytic" evidence="8">
    <location>
        <begin position="69"/>
        <end position="132"/>
    </location>
</feature>
<evidence type="ECO:0000256" key="2">
    <source>
        <dbReference type="ARBA" id="ARBA00008891"/>
    </source>
</evidence>
<keyword evidence="7" id="KW-0732">Signal</keyword>
<evidence type="ECO:0000256" key="7">
    <source>
        <dbReference type="SAM" id="SignalP"/>
    </source>
</evidence>
<protein>
    <recommendedName>
        <fullName evidence="3">pectinesterase</fullName>
        <ecNumber evidence="3">3.1.1.11</ecNumber>
    </recommendedName>
</protein>
<feature type="domain" description="Pectinesterase catalytic" evidence="8">
    <location>
        <begin position="153"/>
        <end position="314"/>
    </location>
</feature>
<keyword evidence="10" id="KW-1185">Reference proteome</keyword>
<evidence type="ECO:0000256" key="5">
    <source>
        <dbReference type="ARBA" id="ARBA00023085"/>
    </source>
</evidence>
<evidence type="ECO:0000256" key="3">
    <source>
        <dbReference type="ARBA" id="ARBA00013229"/>
    </source>
</evidence>
<accession>A0ABR2TB01</accession>
<dbReference type="EC" id="3.1.1.11" evidence="3"/>
<gene>
    <name evidence="9" type="ORF">V6N11_050791</name>
</gene>